<evidence type="ECO:0000313" key="6">
    <source>
        <dbReference type="Proteomes" id="UP000694380"/>
    </source>
</evidence>
<dbReference type="InterPro" id="IPR051379">
    <property type="entry name" value="C-type_Lectin_Receptor_IMM"/>
</dbReference>
<reference evidence="5" key="1">
    <citation type="submission" date="2025-08" db="UniProtKB">
        <authorList>
            <consortium name="Ensembl"/>
        </authorList>
    </citation>
    <scope>IDENTIFICATION</scope>
</reference>
<evidence type="ECO:0000256" key="2">
    <source>
        <dbReference type="ARBA" id="ARBA00022734"/>
    </source>
</evidence>
<keyword evidence="6" id="KW-1185">Reference proteome</keyword>
<dbReference type="AlphaFoldDB" id="A0A8C3I283"/>
<dbReference type="InterPro" id="IPR033992">
    <property type="entry name" value="NKR-like_CTLD"/>
</dbReference>
<reference evidence="5" key="2">
    <citation type="submission" date="2025-09" db="UniProtKB">
        <authorList>
            <consortium name="Ensembl"/>
        </authorList>
    </citation>
    <scope>IDENTIFICATION</scope>
</reference>
<keyword evidence="2" id="KW-0430">Lectin</keyword>
<organism evidence="5 6">
    <name type="scientific">Chrysemys picta bellii</name>
    <name type="common">Western painted turtle</name>
    <name type="synonym">Emys bellii</name>
    <dbReference type="NCBI Taxonomy" id="8478"/>
    <lineage>
        <taxon>Eukaryota</taxon>
        <taxon>Metazoa</taxon>
        <taxon>Chordata</taxon>
        <taxon>Craniata</taxon>
        <taxon>Vertebrata</taxon>
        <taxon>Euteleostomi</taxon>
        <taxon>Archelosauria</taxon>
        <taxon>Testudinata</taxon>
        <taxon>Testudines</taxon>
        <taxon>Cryptodira</taxon>
        <taxon>Durocryptodira</taxon>
        <taxon>Testudinoidea</taxon>
        <taxon>Emydidae</taxon>
        <taxon>Chrysemys</taxon>
    </lineage>
</organism>
<dbReference type="PANTHER" id="PTHR46746:SF3">
    <property type="entry name" value="C-TYPE LECTIN DOMAIN-CONTAINING PROTEIN-RELATED"/>
    <property type="match status" value="1"/>
</dbReference>
<evidence type="ECO:0000259" key="4">
    <source>
        <dbReference type="PROSITE" id="PS50041"/>
    </source>
</evidence>
<feature type="domain" description="C-type lectin" evidence="4">
    <location>
        <begin position="149"/>
        <end position="247"/>
    </location>
</feature>
<dbReference type="PROSITE" id="PS50041">
    <property type="entry name" value="C_TYPE_LECTIN_2"/>
    <property type="match status" value="1"/>
</dbReference>
<dbReference type="Gene3D" id="3.10.100.10">
    <property type="entry name" value="Mannose-Binding Protein A, subunit A"/>
    <property type="match status" value="1"/>
</dbReference>
<dbReference type="Proteomes" id="UP000694380">
    <property type="component" value="Unplaced"/>
</dbReference>
<dbReference type="GO" id="GO:0005886">
    <property type="term" value="C:plasma membrane"/>
    <property type="evidence" value="ECO:0007669"/>
    <property type="project" value="TreeGrafter"/>
</dbReference>
<evidence type="ECO:0000313" key="5">
    <source>
        <dbReference type="Ensembl" id="ENSCPBP00000026979.1"/>
    </source>
</evidence>
<evidence type="ECO:0000256" key="1">
    <source>
        <dbReference type="ARBA" id="ARBA00004167"/>
    </source>
</evidence>
<dbReference type="Pfam" id="PF00059">
    <property type="entry name" value="Lectin_C"/>
    <property type="match status" value="1"/>
</dbReference>
<proteinExistence type="predicted"/>
<dbReference type="GeneTree" id="ENSGT00940000154685"/>
<dbReference type="GO" id="GO:0030246">
    <property type="term" value="F:carbohydrate binding"/>
    <property type="evidence" value="ECO:0007669"/>
    <property type="project" value="UniProtKB-KW"/>
</dbReference>
<dbReference type="InterPro" id="IPR001304">
    <property type="entry name" value="C-type_lectin-like"/>
</dbReference>
<feature type="region of interest" description="Disordered" evidence="3">
    <location>
        <begin position="225"/>
        <end position="281"/>
    </location>
</feature>
<protein>
    <recommendedName>
        <fullName evidence="4">C-type lectin domain-containing protein</fullName>
    </recommendedName>
</protein>
<accession>A0A8C3I283</accession>
<dbReference type="Ensembl" id="ENSCPBT00000031771.1">
    <property type="protein sequence ID" value="ENSCPBP00000026979.1"/>
    <property type="gene ID" value="ENSCPBG00000019129.1"/>
</dbReference>
<name>A0A8C3I283_CHRPI</name>
<dbReference type="SMART" id="SM00034">
    <property type="entry name" value="CLECT"/>
    <property type="match status" value="1"/>
</dbReference>
<evidence type="ECO:0000256" key="3">
    <source>
        <dbReference type="SAM" id="MobiDB-lite"/>
    </source>
</evidence>
<dbReference type="InterPro" id="IPR016187">
    <property type="entry name" value="CTDL_fold"/>
</dbReference>
<dbReference type="SUPFAM" id="SSF56436">
    <property type="entry name" value="C-type lectin-like"/>
    <property type="match status" value="1"/>
</dbReference>
<comment type="subcellular location">
    <subcellularLocation>
        <location evidence="1">Membrane</location>
        <topology evidence="1">Single-pass membrane protein</topology>
    </subcellularLocation>
</comment>
<sequence>MPGRGAQPVYGYSGHGHFTPLLGDAGRCHGPPDRRVVFGAGIPCKLSLRSRTPRALPFPMAGCHLRVQLGTAGPGGDRSHPNRLGRLGWPSPDFMEHKGDSNQFEPCSCPSRRTGVAGNKVQSAQSINDACLSAGGPGCKLCPTDWQLRGDKCYWFSRGRNTWNASRVDCSARGSQLLVIRDREELFIKDLTQGSNQFWVGLSISSPEKAWIWVDVKPFPSPPWAEEARARDGGGLGGRSGAQGELCSVSDDAETPGGGLGGPAERGAGWEQTGMGQGEICASPSTEMVAGALGAGHVAQRQDVE</sequence>
<dbReference type="PANTHER" id="PTHR46746">
    <property type="entry name" value="KILLER CELL LECTIN-LIKE RECEPTOR SUBFAMILY F MEMBER 2"/>
    <property type="match status" value="1"/>
</dbReference>
<dbReference type="CDD" id="cd03593">
    <property type="entry name" value="CLECT_NK_receptors_like"/>
    <property type="match status" value="1"/>
</dbReference>
<dbReference type="InterPro" id="IPR016186">
    <property type="entry name" value="C-type_lectin-like/link_sf"/>
</dbReference>